<evidence type="ECO:0000313" key="1">
    <source>
        <dbReference type="EMBL" id="AFY02638.1"/>
    </source>
</evidence>
<sequence>MNTKVNGSTIEIALEGPISEKTSLFELNIQSYKEIKLNMSKVTFINSIGVKNWIMWTCRVPTDAKLSLEECPFVIVNQVNIVHGFLPKNARVISFHAPFLCEDCSHEHVIKLSENVHYKYASDQEASTLNLPSETKCSKCSAKLEPDFIVEKTFGFLKK</sequence>
<dbReference type="AlphaFoldDB" id="K7YY67"/>
<dbReference type="KEGG" id="bbat:Bdt_2963"/>
<dbReference type="STRING" id="1069642.Bdt_2963"/>
<gene>
    <name evidence="1" type="ORF">Bdt_2963</name>
</gene>
<dbReference type="OrthoDB" id="5292990at2"/>
<accession>K7YY67</accession>
<proteinExistence type="predicted"/>
<reference evidence="1 2" key="1">
    <citation type="journal article" date="2012" name="BMC Genomics">
        <title>Genome analysis of a simultaneously predatory and prey-independent, novel Bdellovibrio bacteriovorus from the River Tiber, supports in silico predictions of both ancient and recent lateral gene transfer from diverse bacteria.</title>
        <authorList>
            <person name="Hobley L."/>
            <person name="Lerner T.R."/>
            <person name="Williams L.E."/>
            <person name="Lambert C."/>
            <person name="Till R."/>
            <person name="Milner D.S."/>
            <person name="Basford S.M."/>
            <person name="Capeness M.J."/>
            <person name="Fenton A.K."/>
            <person name="Atterbury R.J."/>
            <person name="Harris M.A."/>
            <person name="Sockett R.E."/>
        </authorList>
    </citation>
    <scope>NUCLEOTIDE SEQUENCE [LARGE SCALE GENOMIC DNA]</scope>
    <source>
        <strain evidence="1 2">Tiberius</strain>
    </source>
</reference>
<dbReference type="PATRIC" id="fig|1069642.3.peg.2932"/>
<dbReference type="EMBL" id="CP002930">
    <property type="protein sequence ID" value="AFY02638.1"/>
    <property type="molecule type" value="Genomic_DNA"/>
</dbReference>
<evidence type="ECO:0000313" key="2">
    <source>
        <dbReference type="Proteomes" id="UP000010074"/>
    </source>
</evidence>
<protein>
    <submittedName>
        <fullName evidence="1">Uncharacterized protein</fullName>
    </submittedName>
</protein>
<dbReference type="RefSeq" id="WP_015092058.1">
    <property type="nucleotide sequence ID" value="NC_019567.1"/>
</dbReference>
<dbReference type="Proteomes" id="UP000010074">
    <property type="component" value="Chromosome"/>
</dbReference>
<dbReference type="HOGENOM" id="CLU_1683176_0_0_7"/>
<name>K7YY67_BDEBC</name>
<organism evidence="1 2">
    <name type="scientific">Bdellovibrio bacteriovorus str. Tiberius</name>
    <dbReference type="NCBI Taxonomy" id="1069642"/>
    <lineage>
        <taxon>Bacteria</taxon>
        <taxon>Pseudomonadati</taxon>
        <taxon>Bdellovibrionota</taxon>
        <taxon>Bdellovibrionia</taxon>
        <taxon>Bdellovibrionales</taxon>
        <taxon>Pseudobdellovibrionaceae</taxon>
        <taxon>Bdellovibrio</taxon>
    </lineage>
</organism>